<keyword evidence="2" id="KW-1185">Reference proteome</keyword>
<dbReference type="EMBL" id="FOXF01000007">
    <property type="protein sequence ID" value="SFP16913.1"/>
    <property type="molecule type" value="Genomic_DNA"/>
</dbReference>
<evidence type="ECO:0000313" key="2">
    <source>
        <dbReference type="Proteomes" id="UP000243745"/>
    </source>
</evidence>
<name>A0A662ZFX7_9GAMM</name>
<sequence>MDCTTIDDDRKRYDPGLKDSSDKELTLYFYDDSDQAALIAAAAAHETVMIKHQWTNGKIASYSLKLLGYQIVSGTADGFMQLKITGKQESDVTWSTATTVSG</sequence>
<dbReference type="RefSeq" id="WP_245730028.1">
    <property type="nucleotide sequence ID" value="NZ_FOXF01000007.1"/>
</dbReference>
<proteinExistence type="predicted"/>
<reference evidence="1 2" key="1">
    <citation type="submission" date="2016-10" db="EMBL/GenBank/DDBJ databases">
        <authorList>
            <person name="Varghese N."/>
            <person name="Submissions S."/>
        </authorList>
    </citation>
    <scope>NUCLEOTIDE SEQUENCE [LARGE SCALE GENOMIC DNA]</scope>
    <source>
        <strain evidence="1 2">DSM 1361</strain>
    </source>
</reference>
<dbReference type="AlphaFoldDB" id="A0A662ZFX7"/>
<dbReference type="Proteomes" id="UP000243745">
    <property type="component" value="Unassembled WGS sequence"/>
</dbReference>
<gene>
    <name evidence="1" type="ORF">SAMN02910344_00607</name>
</gene>
<accession>A0A662ZFX7</accession>
<protein>
    <submittedName>
        <fullName evidence="1">Phage tail tube protein family protein</fullName>
    </submittedName>
</protein>
<organism evidence="1 2">
    <name type="scientific">Ruminobacter amylophilus</name>
    <dbReference type="NCBI Taxonomy" id="867"/>
    <lineage>
        <taxon>Bacteria</taxon>
        <taxon>Pseudomonadati</taxon>
        <taxon>Pseudomonadota</taxon>
        <taxon>Gammaproteobacteria</taxon>
        <taxon>Aeromonadales</taxon>
        <taxon>Succinivibrionaceae</taxon>
        <taxon>Ruminobacter</taxon>
    </lineage>
</organism>
<evidence type="ECO:0000313" key="1">
    <source>
        <dbReference type="EMBL" id="SFP16913.1"/>
    </source>
</evidence>
<dbReference type="Gene3D" id="4.10.410.40">
    <property type="match status" value="1"/>
</dbReference>